<organism evidence="10 11">
    <name type="scientific">Agrococcus casei LMG 22410</name>
    <dbReference type="NCBI Taxonomy" id="1255656"/>
    <lineage>
        <taxon>Bacteria</taxon>
        <taxon>Bacillati</taxon>
        <taxon>Actinomycetota</taxon>
        <taxon>Actinomycetes</taxon>
        <taxon>Micrococcales</taxon>
        <taxon>Microbacteriaceae</taxon>
        <taxon>Agrococcus</taxon>
    </lineage>
</organism>
<evidence type="ECO:0000259" key="9">
    <source>
        <dbReference type="Pfam" id="PF20511"/>
    </source>
</evidence>
<keyword evidence="5 8" id="KW-0862">Zinc</keyword>
<evidence type="ECO:0000256" key="4">
    <source>
        <dbReference type="ARBA" id="ARBA00022723"/>
    </source>
</evidence>
<evidence type="ECO:0000256" key="3">
    <source>
        <dbReference type="ARBA" id="ARBA00011956"/>
    </source>
</evidence>
<dbReference type="SUPFAM" id="SSF51182">
    <property type="entry name" value="RmlC-like cupins"/>
    <property type="match status" value="1"/>
</dbReference>
<proteinExistence type="inferred from homology"/>
<dbReference type="GO" id="GO:0005975">
    <property type="term" value="P:carbohydrate metabolic process"/>
    <property type="evidence" value="ECO:0007669"/>
    <property type="project" value="InterPro"/>
</dbReference>
<dbReference type="PRINTS" id="PR00714">
    <property type="entry name" value="MAN6PISMRASE"/>
</dbReference>
<evidence type="ECO:0000256" key="6">
    <source>
        <dbReference type="ARBA" id="ARBA00023235"/>
    </source>
</evidence>
<dbReference type="Gene3D" id="1.10.441.10">
    <property type="entry name" value="Phosphomannose Isomerase, domain 2"/>
    <property type="match status" value="1"/>
</dbReference>
<evidence type="ECO:0000313" key="10">
    <source>
        <dbReference type="EMBL" id="SJM50915.1"/>
    </source>
</evidence>
<reference evidence="10 11" key="1">
    <citation type="submission" date="2017-02" db="EMBL/GenBank/DDBJ databases">
        <authorList>
            <person name="Peterson S.W."/>
        </authorList>
    </citation>
    <scope>NUCLEOTIDE SEQUENCE [LARGE SCALE GENOMIC DNA]</scope>
    <source>
        <strain evidence="10 11">LMG 22410</strain>
    </source>
</reference>
<comment type="catalytic activity">
    <reaction evidence="1">
        <text>D-mannose 6-phosphate = D-fructose 6-phosphate</text>
        <dbReference type="Rhea" id="RHEA:12356"/>
        <dbReference type="ChEBI" id="CHEBI:58735"/>
        <dbReference type="ChEBI" id="CHEBI:61527"/>
        <dbReference type="EC" id="5.3.1.8"/>
    </reaction>
</comment>
<dbReference type="EC" id="5.3.1.8" evidence="3"/>
<dbReference type="GO" id="GO:0004476">
    <property type="term" value="F:mannose-6-phosphate isomerase activity"/>
    <property type="evidence" value="ECO:0007669"/>
    <property type="project" value="UniProtKB-EC"/>
</dbReference>
<protein>
    <recommendedName>
        <fullName evidence="3">mannose-6-phosphate isomerase</fullName>
        <ecNumber evidence="3">5.3.1.8</ecNumber>
    </recommendedName>
</protein>
<dbReference type="AlphaFoldDB" id="A0A1R4F4V4"/>
<comment type="cofactor">
    <cofactor evidence="8">
        <name>Zn(2+)</name>
        <dbReference type="ChEBI" id="CHEBI:29105"/>
    </cofactor>
    <text evidence="8">Binds 1 zinc ion per subunit.</text>
</comment>
<dbReference type="InterPro" id="IPR046457">
    <property type="entry name" value="PMI_typeI_cat"/>
</dbReference>
<keyword evidence="11" id="KW-1185">Reference proteome</keyword>
<comment type="similarity">
    <text evidence="2">Belongs to the mannose-6-phosphate isomerase type 1 family.</text>
</comment>
<dbReference type="PANTHER" id="PTHR10309">
    <property type="entry name" value="MANNOSE-6-PHOSPHATE ISOMERASE"/>
    <property type="match status" value="1"/>
</dbReference>
<dbReference type="OrthoDB" id="9792649at2"/>
<keyword evidence="4 8" id="KW-0479">Metal-binding</keyword>
<dbReference type="PIRSF" id="PIRSF001480">
    <property type="entry name" value="Mannose-6-phosphate_isomerase"/>
    <property type="match status" value="1"/>
</dbReference>
<dbReference type="CDD" id="cd07011">
    <property type="entry name" value="cupin_PMI_type_I_N"/>
    <property type="match status" value="1"/>
</dbReference>
<dbReference type="EMBL" id="FUHU01000015">
    <property type="protein sequence ID" value="SJM50915.1"/>
    <property type="molecule type" value="Genomic_DNA"/>
</dbReference>
<dbReference type="PANTHER" id="PTHR10309:SF0">
    <property type="entry name" value="MANNOSE-6-PHOSPHATE ISOMERASE"/>
    <property type="match status" value="1"/>
</dbReference>
<dbReference type="InterPro" id="IPR016305">
    <property type="entry name" value="Mannose-6-P_Isomerase"/>
</dbReference>
<keyword evidence="6 10" id="KW-0413">Isomerase</keyword>
<dbReference type="Gene3D" id="2.60.120.10">
    <property type="entry name" value="Jelly Rolls"/>
    <property type="match status" value="2"/>
</dbReference>
<name>A0A1R4F4V4_9MICO</name>
<sequence>MFVRISNTPRDYAWGSSGRISEHLGLGGTGTEAELWLGTHPGSPATAADGRPLGELLDAAGVAHPPFLLKVLAAASPLSLQAHPTTEQAERGFARENDAGVDMSAPHRSYKDPFAKPEIIVAVSKFEALSGLRDADDALAAVRAVLAVDEAIRPFARRLEGSLQSAVAWLLSGDAGVAEVVRAVTDAVDAIAEHDAAAADTVRRLAQHYPGDPGIAVSLLLNRVTLEPGEALFLPAGNIHAYLEGLGIELMGPSDNVLRAGLTSKHVDAAELLQIADFSVLHDPRMPREQLAGATRYAPDAAFELRWIDGVHRPDASGPAIVLAVAETEVAFADERHTLTAGEAAYFDTLSGVEFSSADAWLAMAGDTPVGSVNP</sequence>
<dbReference type="Proteomes" id="UP000195787">
    <property type="component" value="Unassembled WGS sequence"/>
</dbReference>
<evidence type="ECO:0000256" key="7">
    <source>
        <dbReference type="PIRSR" id="PIRSR001480-1"/>
    </source>
</evidence>
<feature type="domain" description="Phosphomannose isomerase type I catalytic" evidence="9">
    <location>
        <begin position="4"/>
        <end position="133"/>
    </location>
</feature>
<evidence type="ECO:0000313" key="11">
    <source>
        <dbReference type="Proteomes" id="UP000195787"/>
    </source>
</evidence>
<evidence type="ECO:0000256" key="5">
    <source>
        <dbReference type="ARBA" id="ARBA00022833"/>
    </source>
</evidence>
<feature type="binding site" evidence="8">
    <location>
        <position position="118"/>
    </location>
    <ligand>
        <name>Zn(2+)</name>
        <dbReference type="ChEBI" id="CHEBI:29105"/>
    </ligand>
</feature>
<gene>
    <name evidence="10" type="ORF">CZ674_02580</name>
</gene>
<dbReference type="GO" id="GO:0008270">
    <property type="term" value="F:zinc ion binding"/>
    <property type="evidence" value="ECO:0007669"/>
    <property type="project" value="InterPro"/>
</dbReference>
<evidence type="ECO:0000256" key="8">
    <source>
        <dbReference type="PIRSR" id="PIRSR001480-2"/>
    </source>
</evidence>
<dbReference type="Pfam" id="PF20511">
    <property type="entry name" value="PMI_typeI_cat"/>
    <property type="match status" value="1"/>
</dbReference>
<dbReference type="InterPro" id="IPR001250">
    <property type="entry name" value="Man6P_Isoase-1"/>
</dbReference>
<feature type="binding site" evidence="8">
    <location>
        <position position="81"/>
    </location>
    <ligand>
        <name>Zn(2+)</name>
        <dbReference type="ChEBI" id="CHEBI:29105"/>
    </ligand>
</feature>
<dbReference type="RefSeq" id="WP_086990980.1">
    <property type="nucleotide sequence ID" value="NZ_FUHU01000015.1"/>
</dbReference>
<evidence type="ECO:0000256" key="2">
    <source>
        <dbReference type="ARBA" id="ARBA00010772"/>
    </source>
</evidence>
<dbReference type="GO" id="GO:0009298">
    <property type="term" value="P:GDP-mannose biosynthetic process"/>
    <property type="evidence" value="ECO:0007669"/>
    <property type="project" value="InterPro"/>
</dbReference>
<dbReference type="InterPro" id="IPR011051">
    <property type="entry name" value="RmlC_Cupin_sf"/>
</dbReference>
<dbReference type="GO" id="GO:0005829">
    <property type="term" value="C:cytosol"/>
    <property type="evidence" value="ECO:0007669"/>
    <property type="project" value="TreeGrafter"/>
</dbReference>
<feature type="binding site" evidence="8">
    <location>
        <position position="83"/>
    </location>
    <ligand>
        <name>Zn(2+)</name>
        <dbReference type="ChEBI" id="CHEBI:29105"/>
    </ligand>
</feature>
<feature type="active site" evidence="7">
    <location>
        <position position="259"/>
    </location>
</feature>
<feature type="binding site" evidence="8">
    <location>
        <position position="240"/>
    </location>
    <ligand>
        <name>Zn(2+)</name>
        <dbReference type="ChEBI" id="CHEBI:29105"/>
    </ligand>
</feature>
<dbReference type="GeneID" id="303172089"/>
<evidence type="ECO:0000256" key="1">
    <source>
        <dbReference type="ARBA" id="ARBA00000757"/>
    </source>
</evidence>
<accession>A0A1R4F4V4</accession>
<dbReference type="NCBIfam" id="TIGR00218">
    <property type="entry name" value="manA"/>
    <property type="match status" value="1"/>
</dbReference>
<dbReference type="InterPro" id="IPR014710">
    <property type="entry name" value="RmlC-like_jellyroll"/>
</dbReference>